<dbReference type="AlphaFoldDB" id="A0A2Z6NPH5"/>
<keyword evidence="2" id="KW-1185">Reference proteome</keyword>
<organism evidence="1 2">
    <name type="scientific">Trifolium subterraneum</name>
    <name type="common">Subterranean clover</name>
    <dbReference type="NCBI Taxonomy" id="3900"/>
    <lineage>
        <taxon>Eukaryota</taxon>
        <taxon>Viridiplantae</taxon>
        <taxon>Streptophyta</taxon>
        <taxon>Embryophyta</taxon>
        <taxon>Tracheophyta</taxon>
        <taxon>Spermatophyta</taxon>
        <taxon>Magnoliopsida</taxon>
        <taxon>eudicotyledons</taxon>
        <taxon>Gunneridae</taxon>
        <taxon>Pentapetalae</taxon>
        <taxon>rosids</taxon>
        <taxon>fabids</taxon>
        <taxon>Fabales</taxon>
        <taxon>Fabaceae</taxon>
        <taxon>Papilionoideae</taxon>
        <taxon>50 kb inversion clade</taxon>
        <taxon>NPAAA clade</taxon>
        <taxon>Hologalegina</taxon>
        <taxon>IRL clade</taxon>
        <taxon>Trifolieae</taxon>
        <taxon>Trifolium</taxon>
    </lineage>
</organism>
<dbReference type="EMBL" id="DF973469">
    <property type="protein sequence ID" value="GAU31837.1"/>
    <property type="molecule type" value="Genomic_DNA"/>
</dbReference>
<accession>A0A2Z6NPH5</accession>
<protein>
    <submittedName>
        <fullName evidence="1">Uncharacterized protein</fullName>
    </submittedName>
</protein>
<proteinExistence type="predicted"/>
<evidence type="ECO:0000313" key="1">
    <source>
        <dbReference type="EMBL" id="GAU31837.1"/>
    </source>
</evidence>
<dbReference type="Proteomes" id="UP000242715">
    <property type="component" value="Unassembled WGS sequence"/>
</dbReference>
<sequence>MCPKFRSDKDAELSQHPFGFLAHSSGNSVALQLHISDGECYMTSGKMVVVLFEIKKLTEVVFTYKFDGEDSCFKMGCINEKEVVDVSSYDEDEDEDGFPLPGDDSKKQVLHFPPRTANGVIRDVESIMIRTQHRLDKSMCTIKEYIRIEGKKEMYMTNG</sequence>
<evidence type="ECO:0000313" key="2">
    <source>
        <dbReference type="Proteomes" id="UP000242715"/>
    </source>
</evidence>
<reference evidence="2" key="1">
    <citation type="journal article" date="2017" name="Front. Plant Sci.">
        <title>Climate Clever Clovers: New Paradigm to Reduce the Environmental Footprint of Ruminants by Breeding Low Methanogenic Forages Utilizing Haplotype Variation.</title>
        <authorList>
            <person name="Kaur P."/>
            <person name="Appels R."/>
            <person name="Bayer P.E."/>
            <person name="Keeble-Gagnere G."/>
            <person name="Wang J."/>
            <person name="Hirakawa H."/>
            <person name="Shirasawa K."/>
            <person name="Vercoe P."/>
            <person name="Stefanova K."/>
            <person name="Durmic Z."/>
            <person name="Nichols P."/>
            <person name="Revell C."/>
            <person name="Isobe S.N."/>
            <person name="Edwards D."/>
            <person name="Erskine W."/>
        </authorList>
    </citation>
    <scope>NUCLEOTIDE SEQUENCE [LARGE SCALE GENOMIC DNA]</scope>
    <source>
        <strain evidence="2">cv. Daliak</strain>
    </source>
</reference>
<gene>
    <name evidence="1" type="ORF">TSUD_58380</name>
</gene>
<name>A0A2Z6NPH5_TRISU</name>